<name>A0A8J4XZ84_CHIOP</name>
<sequence>MPAGVCVWPLKPAARRAPPSRITKLSLEGPRVTRIVATHLRAHSPACFGGTGVEWEVFTPPGSPVGAPSAVCPGVKPQIWVGRYSVGMLYAVIRGGVRRSPGELAGGRSAGARVWEVTSCGGLPICCCNHRWKETRCNLVHFNNLIPVRQHDCSRSSPRLLKRVHRGQGRDAHPPFSPTTPLSSTCSNPAGDFVDYLTAKTELAAEEIDLLV</sequence>
<evidence type="ECO:0000256" key="1">
    <source>
        <dbReference type="SAM" id="MobiDB-lite"/>
    </source>
</evidence>
<keyword evidence="3" id="KW-1185">Reference proteome</keyword>
<proteinExistence type="predicted"/>
<feature type="region of interest" description="Disordered" evidence="1">
    <location>
        <begin position="164"/>
        <end position="184"/>
    </location>
</feature>
<comment type="caution">
    <text evidence="2">The sequence shown here is derived from an EMBL/GenBank/DDBJ whole genome shotgun (WGS) entry which is preliminary data.</text>
</comment>
<evidence type="ECO:0000313" key="2">
    <source>
        <dbReference type="EMBL" id="KAG0717715.1"/>
    </source>
</evidence>
<evidence type="ECO:0000313" key="3">
    <source>
        <dbReference type="Proteomes" id="UP000770661"/>
    </source>
</evidence>
<dbReference type="Proteomes" id="UP000770661">
    <property type="component" value="Unassembled WGS sequence"/>
</dbReference>
<organism evidence="2 3">
    <name type="scientific">Chionoecetes opilio</name>
    <name type="common">Atlantic snow crab</name>
    <name type="synonym">Cancer opilio</name>
    <dbReference type="NCBI Taxonomy" id="41210"/>
    <lineage>
        <taxon>Eukaryota</taxon>
        <taxon>Metazoa</taxon>
        <taxon>Ecdysozoa</taxon>
        <taxon>Arthropoda</taxon>
        <taxon>Crustacea</taxon>
        <taxon>Multicrustacea</taxon>
        <taxon>Malacostraca</taxon>
        <taxon>Eumalacostraca</taxon>
        <taxon>Eucarida</taxon>
        <taxon>Decapoda</taxon>
        <taxon>Pleocyemata</taxon>
        <taxon>Brachyura</taxon>
        <taxon>Eubrachyura</taxon>
        <taxon>Majoidea</taxon>
        <taxon>Majidae</taxon>
        <taxon>Chionoecetes</taxon>
    </lineage>
</organism>
<protein>
    <submittedName>
        <fullName evidence="2">Uncharacterized protein</fullName>
    </submittedName>
</protein>
<reference evidence="2" key="1">
    <citation type="submission" date="2020-07" db="EMBL/GenBank/DDBJ databases">
        <title>The High-quality genome of the commercially important snow crab, Chionoecetes opilio.</title>
        <authorList>
            <person name="Jeong J.-H."/>
            <person name="Ryu S."/>
        </authorList>
    </citation>
    <scope>NUCLEOTIDE SEQUENCE</scope>
    <source>
        <strain evidence="2">MADBK_172401_WGS</strain>
        <tissue evidence="2">Digestive gland</tissue>
    </source>
</reference>
<dbReference type="AlphaFoldDB" id="A0A8J4XZ84"/>
<accession>A0A8J4XZ84</accession>
<gene>
    <name evidence="2" type="ORF">GWK47_053884</name>
</gene>
<dbReference type="EMBL" id="JACEEZ010017213">
    <property type="protein sequence ID" value="KAG0717715.1"/>
    <property type="molecule type" value="Genomic_DNA"/>
</dbReference>